<dbReference type="AlphaFoldDB" id="A0A9P7G2B7"/>
<proteinExistence type="predicted"/>
<evidence type="ECO:0000313" key="3">
    <source>
        <dbReference type="EMBL" id="KAG5639580.1"/>
    </source>
</evidence>
<dbReference type="PANTHER" id="PTHR40780">
    <property type="entry name" value="DUF3669 DOMAIN-CONTAINING PROTEIN"/>
    <property type="match status" value="1"/>
</dbReference>
<comment type="caution">
    <text evidence="3">The sequence shown here is derived from an EMBL/GenBank/DDBJ whole genome shotgun (WGS) entry which is preliminary data.</text>
</comment>
<dbReference type="PANTHER" id="PTHR40780:SF2">
    <property type="entry name" value="DUF3669 DOMAIN-CONTAINING PROTEIN"/>
    <property type="match status" value="1"/>
</dbReference>
<evidence type="ECO:0000256" key="1">
    <source>
        <dbReference type="SAM" id="MobiDB-lite"/>
    </source>
</evidence>
<dbReference type="InterPro" id="IPR022137">
    <property type="entry name" value="Znf_prot_DUF3669"/>
</dbReference>
<keyword evidence="4" id="KW-1185">Reference proteome</keyword>
<dbReference type="Proteomes" id="UP000717328">
    <property type="component" value="Unassembled WGS sequence"/>
</dbReference>
<protein>
    <recommendedName>
        <fullName evidence="2">DUF3669 domain-containing protein</fullName>
    </recommendedName>
</protein>
<sequence>MPDSSTFRRLGDGSFATVYVANEGPIAFKAVHTVSESIQLEEEYTKLVLVYTAFSNDAFFKLPRPFAVYNPQTGTLRAEAPKVLTSASFSAHEPLTRTPSYAMDRVPPIPAHVADPIRVFYPAHAKARGTPPPTLCRLYFGKTLRKKPEADLGSETVPETETETQPGARTAPRFSFFSSSNFILDPERYRALAAVCPESLPPIEDVTAGMGVMLARLHWRAGVDARDVEFVLGGGFDASRGPGPGTGTGNGTAEFYVIDFNQMRYWDKSAEQLPVLVSSFRINDPYYPRPNPGEHLYEIFKAAYIAECAAAGNENEMQLAGQFFSLLEAGPGVVA</sequence>
<feature type="region of interest" description="Disordered" evidence="1">
    <location>
        <begin position="149"/>
        <end position="170"/>
    </location>
</feature>
<organism evidence="3 4">
    <name type="scientific">Sphagnurus paluster</name>
    <dbReference type="NCBI Taxonomy" id="117069"/>
    <lineage>
        <taxon>Eukaryota</taxon>
        <taxon>Fungi</taxon>
        <taxon>Dikarya</taxon>
        <taxon>Basidiomycota</taxon>
        <taxon>Agaricomycotina</taxon>
        <taxon>Agaricomycetes</taxon>
        <taxon>Agaricomycetidae</taxon>
        <taxon>Agaricales</taxon>
        <taxon>Tricholomatineae</taxon>
        <taxon>Lyophyllaceae</taxon>
        <taxon>Sphagnurus</taxon>
    </lineage>
</organism>
<accession>A0A9P7G2B7</accession>
<dbReference type="OrthoDB" id="2993351at2759"/>
<dbReference type="EMBL" id="JABCKI010005717">
    <property type="protein sequence ID" value="KAG5639580.1"/>
    <property type="molecule type" value="Genomic_DNA"/>
</dbReference>
<evidence type="ECO:0000313" key="4">
    <source>
        <dbReference type="Proteomes" id="UP000717328"/>
    </source>
</evidence>
<feature type="domain" description="DUF3669" evidence="2">
    <location>
        <begin position="256"/>
        <end position="309"/>
    </location>
</feature>
<reference evidence="3" key="2">
    <citation type="submission" date="2021-10" db="EMBL/GenBank/DDBJ databases">
        <title>Phylogenomics reveals ancestral predisposition of the termite-cultivated fungus Termitomyces towards a domesticated lifestyle.</title>
        <authorList>
            <person name="Auxier B."/>
            <person name="Grum-Grzhimaylo A."/>
            <person name="Cardenas M.E."/>
            <person name="Lodge J.D."/>
            <person name="Laessoe T."/>
            <person name="Pedersen O."/>
            <person name="Smith M.E."/>
            <person name="Kuyper T.W."/>
            <person name="Franco-Molano E.A."/>
            <person name="Baroni T.J."/>
            <person name="Aanen D.K."/>
        </authorList>
    </citation>
    <scope>NUCLEOTIDE SEQUENCE</scope>
    <source>
        <strain evidence="3">D49</strain>
    </source>
</reference>
<gene>
    <name evidence="3" type="ORF">H0H81_010782</name>
</gene>
<evidence type="ECO:0000259" key="2">
    <source>
        <dbReference type="Pfam" id="PF12417"/>
    </source>
</evidence>
<reference evidence="3" key="1">
    <citation type="submission" date="2021-02" db="EMBL/GenBank/DDBJ databases">
        <authorList>
            <person name="Nieuwenhuis M."/>
            <person name="Van De Peppel L.J.J."/>
        </authorList>
    </citation>
    <scope>NUCLEOTIDE SEQUENCE</scope>
    <source>
        <strain evidence="3">D49</strain>
    </source>
</reference>
<dbReference type="Pfam" id="PF12417">
    <property type="entry name" value="DUF3669"/>
    <property type="match status" value="1"/>
</dbReference>
<name>A0A9P7G2B7_9AGAR</name>